<name>A0A9Q1GN04_9CARY</name>
<dbReference type="AlphaFoldDB" id="A0A9Q1GN04"/>
<comment type="caution">
    <text evidence="1">The sequence shown here is derived from an EMBL/GenBank/DDBJ whole genome shotgun (WGS) entry which is preliminary data.</text>
</comment>
<proteinExistence type="predicted"/>
<evidence type="ECO:0000313" key="1">
    <source>
        <dbReference type="EMBL" id="KAJ8422968.1"/>
    </source>
</evidence>
<sequence length="330" mass="37104">MEVMLNLVMANINPEQSFSVCLVLQTRLPLRPPLGVGSAVAVGDVAPHLQQRRTPSLASRVNVSPPKGGLQDKDVRKYFMCGLSADDETLLRDVRKQCKFFRDSHEWLAPVCNSVYNLERICVLSRTPMSLTSLFLTMSFRLSNLTEGGVSDIVAIDVKGLVNVVPRNGPGDKAKDYCINGFTNDNYSALLAEQQRLFPKWCRHSLFAKTTELIRAKLAAIGCLSRYLMSTQGIGCYYRLICVADKVPVALAVMKTDIYTDALTWDLIHVECPQQEKFVPHFQLSSLIGVSVCHTVHFQCTWVDDVVRHGRRRVRVWYTLPALCPTREAW</sequence>
<gene>
    <name evidence="1" type="ORF">Cgig2_002717</name>
</gene>
<evidence type="ECO:0000313" key="2">
    <source>
        <dbReference type="Proteomes" id="UP001153076"/>
    </source>
</evidence>
<accession>A0A9Q1GN04</accession>
<reference evidence="1" key="1">
    <citation type="submission" date="2022-04" db="EMBL/GenBank/DDBJ databases">
        <title>Carnegiea gigantea Genome sequencing and assembly v2.</title>
        <authorList>
            <person name="Copetti D."/>
            <person name="Sanderson M.J."/>
            <person name="Burquez A."/>
            <person name="Wojciechowski M.F."/>
        </authorList>
    </citation>
    <scope>NUCLEOTIDE SEQUENCE</scope>
    <source>
        <strain evidence="1">SGP5-SGP5p</strain>
        <tissue evidence="1">Aerial part</tissue>
    </source>
</reference>
<dbReference type="Proteomes" id="UP001153076">
    <property type="component" value="Unassembled WGS sequence"/>
</dbReference>
<protein>
    <submittedName>
        <fullName evidence="1">Uncharacterized protein</fullName>
    </submittedName>
</protein>
<dbReference type="OrthoDB" id="1694156at2759"/>
<organism evidence="1 2">
    <name type="scientific">Carnegiea gigantea</name>
    <dbReference type="NCBI Taxonomy" id="171969"/>
    <lineage>
        <taxon>Eukaryota</taxon>
        <taxon>Viridiplantae</taxon>
        <taxon>Streptophyta</taxon>
        <taxon>Embryophyta</taxon>
        <taxon>Tracheophyta</taxon>
        <taxon>Spermatophyta</taxon>
        <taxon>Magnoliopsida</taxon>
        <taxon>eudicotyledons</taxon>
        <taxon>Gunneridae</taxon>
        <taxon>Pentapetalae</taxon>
        <taxon>Caryophyllales</taxon>
        <taxon>Cactineae</taxon>
        <taxon>Cactaceae</taxon>
        <taxon>Cactoideae</taxon>
        <taxon>Echinocereeae</taxon>
        <taxon>Carnegiea</taxon>
    </lineage>
</organism>
<dbReference type="EMBL" id="JAKOGI010002098">
    <property type="protein sequence ID" value="KAJ8422968.1"/>
    <property type="molecule type" value="Genomic_DNA"/>
</dbReference>
<keyword evidence="2" id="KW-1185">Reference proteome</keyword>